<organism evidence="2">
    <name type="scientific">Micromonas pusilla</name>
    <name type="common">Picoplanktonic green alga</name>
    <name type="synonym">Chromulina pusilla</name>
    <dbReference type="NCBI Taxonomy" id="38833"/>
    <lineage>
        <taxon>Eukaryota</taxon>
        <taxon>Viridiplantae</taxon>
        <taxon>Chlorophyta</taxon>
        <taxon>Mamiellophyceae</taxon>
        <taxon>Mamiellales</taxon>
        <taxon>Mamiellaceae</taxon>
        <taxon>Micromonas</taxon>
    </lineage>
</organism>
<dbReference type="EMBL" id="HBEQ01002745">
    <property type="protein sequence ID" value="CAD8514705.1"/>
    <property type="molecule type" value="Transcribed_RNA"/>
</dbReference>
<protein>
    <submittedName>
        <fullName evidence="2">Uncharacterized protein</fullName>
    </submittedName>
</protein>
<evidence type="ECO:0000313" key="1">
    <source>
        <dbReference type="EMBL" id="CAD8514705.1"/>
    </source>
</evidence>
<reference evidence="2" key="1">
    <citation type="submission" date="2021-01" db="EMBL/GenBank/DDBJ databases">
        <authorList>
            <person name="Corre E."/>
            <person name="Pelletier E."/>
            <person name="Niang G."/>
            <person name="Scheremetjew M."/>
            <person name="Finn R."/>
            <person name="Kale V."/>
            <person name="Holt S."/>
            <person name="Cochrane G."/>
            <person name="Meng A."/>
            <person name="Brown T."/>
            <person name="Cohen L."/>
        </authorList>
    </citation>
    <scope>NUCLEOTIDE SEQUENCE</scope>
    <source>
        <strain evidence="2">CCMP1723</strain>
    </source>
</reference>
<proteinExistence type="predicted"/>
<gene>
    <name evidence="1" type="ORF">MCOM1403_LOCUS2130</name>
    <name evidence="2" type="ORF">MCOM1403_LOCUS2131</name>
</gene>
<dbReference type="EMBL" id="HBEQ01002746">
    <property type="protein sequence ID" value="CAD8514706.1"/>
    <property type="molecule type" value="Transcribed_RNA"/>
</dbReference>
<name>A0A6U0MZQ9_MICPS</name>
<accession>A0A6U0MZQ9</accession>
<sequence length="148" mass="16356">MGFASLTISDGANSSAELNGCHASLSAVETPATGDVTEKEKPWKAYPKLTVYKENEENPCNKCRHNASGCDTCLSPLEFQVRHTLKRNLWLQENPGKDLPKALGRMIKFAMLADNEGTLKPKVAEMFQEACDEVRKALDADGLKDWKV</sequence>
<dbReference type="AlphaFoldDB" id="A0A6U0MZQ9"/>
<evidence type="ECO:0000313" key="2">
    <source>
        <dbReference type="EMBL" id="CAD8514706.1"/>
    </source>
</evidence>